<evidence type="ECO:0000313" key="7">
    <source>
        <dbReference type="EMBL" id="KAK8866742.1"/>
    </source>
</evidence>
<evidence type="ECO:0000256" key="2">
    <source>
        <dbReference type="ARBA" id="ARBA00009825"/>
    </source>
</evidence>
<sequence length="71" mass="7931">MSSFHPVFSFEAQNTLFYLIGIIAFAAVVTFFLYENSTKRNPGLEFVFAVVAAFTLGSAIFFGLLREDIIL</sequence>
<reference evidence="7 8" key="1">
    <citation type="submission" date="2024-04" db="EMBL/GenBank/DDBJ databases">
        <title>Tritrichomonas musculus Genome.</title>
        <authorList>
            <person name="Alves-Ferreira E."/>
            <person name="Grigg M."/>
            <person name="Lorenzi H."/>
            <person name="Galac M."/>
        </authorList>
    </citation>
    <scope>NUCLEOTIDE SEQUENCE [LARGE SCALE GENOMIC DNA]</scope>
    <source>
        <strain evidence="7 8">EAF2021</strain>
    </source>
</reference>
<comment type="subcellular location">
    <subcellularLocation>
        <location evidence="1 6">Membrane</location>
        <topology evidence="1 6">Multi-pass membrane protein</topology>
    </subcellularLocation>
</comment>
<evidence type="ECO:0000256" key="6">
    <source>
        <dbReference type="RuleBase" id="RU367008"/>
    </source>
</evidence>
<dbReference type="EMBL" id="JAPFFF010000015">
    <property type="protein sequence ID" value="KAK8866742.1"/>
    <property type="molecule type" value="Genomic_DNA"/>
</dbReference>
<name>A0ABR2IQA5_9EUKA</name>
<dbReference type="Pfam" id="PF05251">
    <property type="entry name" value="Ost5"/>
    <property type="match status" value="1"/>
</dbReference>
<comment type="function">
    <text evidence="6">Subunit of the oligosaccharyl transferase (OST) complex that catalyzes the initial transfer of a defined glycan (Glc(3)Man(9)GlcNAc(2) in eukaryotes) from the lipid carrier dolichol-pyrophosphate to an asparagine residue within an Asn-X-Ser/Thr consensus motif in nascent polypeptide chains, the first step in protein N-glycosylation. N-glycosylation occurs cotranslationally and the complex associates with the Sec61 complex at the channel-forming translocon complex that mediates protein translocation across the endoplasmic reticulum (ER). All subunits are required for a maximal enzyme activity.</text>
</comment>
<dbReference type="Proteomes" id="UP001470230">
    <property type="component" value="Unassembled WGS sequence"/>
</dbReference>
<evidence type="ECO:0000256" key="3">
    <source>
        <dbReference type="ARBA" id="ARBA00022692"/>
    </source>
</evidence>
<protein>
    <recommendedName>
        <fullName evidence="6">Dolichyl-diphosphooligosaccharide-protein glycosyltransferase subunit OST5</fullName>
    </recommendedName>
</protein>
<comment type="subunit">
    <text evidence="6">Component of the oligosaccharyltransferase (OST) complex.</text>
</comment>
<feature type="transmembrane region" description="Helical" evidence="6">
    <location>
        <begin position="46"/>
        <end position="65"/>
    </location>
</feature>
<keyword evidence="5 6" id="KW-0472">Membrane</keyword>
<comment type="similarity">
    <text evidence="2 6">Belongs to the OST5 family.</text>
</comment>
<accession>A0ABR2IQA5</accession>
<gene>
    <name evidence="7" type="ORF">M9Y10_009710</name>
</gene>
<evidence type="ECO:0000313" key="8">
    <source>
        <dbReference type="Proteomes" id="UP001470230"/>
    </source>
</evidence>
<keyword evidence="3 6" id="KW-0812">Transmembrane</keyword>
<keyword evidence="8" id="KW-1185">Reference proteome</keyword>
<evidence type="ECO:0000256" key="4">
    <source>
        <dbReference type="ARBA" id="ARBA00022989"/>
    </source>
</evidence>
<dbReference type="InterPro" id="IPR007915">
    <property type="entry name" value="TMEM258/Ost5"/>
</dbReference>
<proteinExistence type="inferred from homology"/>
<comment type="caution">
    <text evidence="7">The sequence shown here is derived from an EMBL/GenBank/DDBJ whole genome shotgun (WGS) entry which is preliminary data.</text>
</comment>
<evidence type="ECO:0000256" key="1">
    <source>
        <dbReference type="ARBA" id="ARBA00004141"/>
    </source>
</evidence>
<keyword evidence="4 6" id="KW-1133">Transmembrane helix</keyword>
<organism evidence="7 8">
    <name type="scientific">Tritrichomonas musculus</name>
    <dbReference type="NCBI Taxonomy" id="1915356"/>
    <lineage>
        <taxon>Eukaryota</taxon>
        <taxon>Metamonada</taxon>
        <taxon>Parabasalia</taxon>
        <taxon>Tritrichomonadida</taxon>
        <taxon>Tritrichomonadidae</taxon>
        <taxon>Tritrichomonas</taxon>
    </lineage>
</organism>
<evidence type="ECO:0000256" key="5">
    <source>
        <dbReference type="ARBA" id="ARBA00023136"/>
    </source>
</evidence>
<feature type="transmembrane region" description="Helical" evidence="6">
    <location>
        <begin position="15"/>
        <end position="34"/>
    </location>
</feature>